<keyword evidence="2" id="KW-1185">Reference proteome</keyword>
<proteinExistence type="predicted"/>
<dbReference type="EnsemblMetazoa" id="G19271.1">
    <property type="protein sequence ID" value="G19271.1:cds"/>
    <property type="gene ID" value="G19271"/>
</dbReference>
<protein>
    <submittedName>
        <fullName evidence="1">Uncharacterized protein</fullName>
    </submittedName>
</protein>
<evidence type="ECO:0000313" key="1">
    <source>
        <dbReference type="EnsemblMetazoa" id="G19271.1:cds"/>
    </source>
</evidence>
<accession>A0A8W8JLY6</accession>
<dbReference type="Proteomes" id="UP000005408">
    <property type="component" value="Unassembled WGS sequence"/>
</dbReference>
<organism evidence="1 2">
    <name type="scientific">Magallana gigas</name>
    <name type="common">Pacific oyster</name>
    <name type="synonym">Crassostrea gigas</name>
    <dbReference type="NCBI Taxonomy" id="29159"/>
    <lineage>
        <taxon>Eukaryota</taxon>
        <taxon>Metazoa</taxon>
        <taxon>Spiralia</taxon>
        <taxon>Lophotrochozoa</taxon>
        <taxon>Mollusca</taxon>
        <taxon>Bivalvia</taxon>
        <taxon>Autobranchia</taxon>
        <taxon>Pteriomorphia</taxon>
        <taxon>Ostreida</taxon>
        <taxon>Ostreoidea</taxon>
        <taxon>Ostreidae</taxon>
        <taxon>Magallana</taxon>
    </lineage>
</organism>
<name>A0A8W8JLY6_MAGGI</name>
<reference evidence="1" key="1">
    <citation type="submission" date="2022-08" db="UniProtKB">
        <authorList>
            <consortium name="EnsemblMetazoa"/>
        </authorList>
    </citation>
    <scope>IDENTIFICATION</scope>
    <source>
        <strain evidence="1">05x7-T-G4-1.051#20</strain>
    </source>
</reference>
<dbReference type="AlphaFoldDB" id="A0A8W8JLY6"/>
<evidence type="ECO:0000313" key="2">
    <source>
        <dbReference type="Proteomes" id="UP000005408"/>
    </source>
</evidence>
<sequence length="203" mass="23527">MNDNRHKRFTEIDICYETNNTLGFVSQCPKNDSLFQERSRRKNCKTLPQCTGEPLVYHCVRFREELVEVCTPRGLITGFCCALFDEGVGRVVEDYFNPCSDCPFVYQSDDVSKYSKCVGKKKDTSTPGRYKKYTAIADEKHSFETKEKTYNKKGNLEKVILSVFHLQHLFYWFSSSGSQSDIENMLRNVPHHPQKTGFNMTII</sequence>